<dbReference type="NCBIfam" id="NF008107">
    <property type="entry name" value="PRK10853.1"/>
    <property type="match status" value="1"/>
</dbReference>
<gene>
    <name evidence="3" type="ORF">JY500_14790</name>
</gene>
<sequence length="142" mass="15833">MHYGRNGNCLRPISDNCVIFFPTPRTHVITIYGIKNCNSMKKAFDWLAANHVDYAFHDYKKSGIDAATLQAWANQVGWQKLLNTQGLTWRGLDPSDKKDVDEAKAIDLMVAKPSLIKRPVISGGRTLLVGLDETAFAQALKD</sequence>
<dbReference type="InterPro" id="IPR006660">
    <property type="entry name" value="Arsenate_reductase-like"/>
</dbReference>
<accession>A0ABX7ME39</accession>
<reference evidence="3 4" key="1">
    <citation type="submission" date="2021-02" db="EMBL/GenBank/DDBJ databases">
        <title>Niveibacterium changnyeongensis HC41.</title>
        <authorList>
            <person name="Kang M."/>
        </authorList>
    </citation>
    <scope>NUCLEOTIDE SEQUENCE [LARGE SCALE GENOMIC DNA]</scope>
    <source>
        <strain evidence="3 4">HC41</strain>
    </source>
</reference>
<dbReference type="CDD" id="cd03035">
    <property type="entry name" value="ArsC_Yffb"/>
    <property type="match status" value="1"/>
</dbReference>
<comment type="similarity">
    <text evidence="1 2">Belongs to the ArsC family.</text>
</comment>
<dbReference type="NCBIfam" id="TIGR01617">
    <property type="entry name" value="arsC_related"/>
    <property type="match status" value="1"/>
</dbReference>
<evidence type="ECO:0000313" key="4">
    <source>
        <dbReference type="Proteomes" id="UP000663570"/>
    </source>
</evidence>
<dbReference type="PROSITE" id="PS51353">
    <property type="entry name" value="ARSC"/>
    <property type="match status" value="1"/>
</dbReference>
<keyword evidence="4" id="KW-1185">Reference proteome</keyword>
<protein>
    <submittedName>
        <fullName evidence="3">ArsC family reductase</fullName>
    </submittedName>
</protein>
<evidence type="ECO:0000256" key="2">
    <source>
        <dbReference type="PROSITE-ProRule" id="PRU01282"/>
    </source>
</evidence>
<dbReference type="PANTHER" id="PTHR30041:SF8">
    <property type="entry name" value="PROTEIN YFFB"/>
    <property type="match status" value="1"/>
</dbReference>
<dbReference type="InterPro" id="IPR006504">
    <property type="entry name" value="Tscrpt_reg_Spx/MgsR"/>
</dbReference>
<dbReference type="SUPFAM" id="SSF52833">
    <property type="entry name" value="Thioredoxin-like"/>
    <property type="match status" value="1"/>
</dbReference>
<dbReference type="PANTHER" id="PTHR30041">
    <property type="entry name" value="ARSENATE REDUCTASE"/>
    <property type="match status" value="1"/>
</dbReference>
<dbReference type="Proteomes" id="UP000663570">
    <property type="component" value="Chromosome"/>
</dbReference>
<proteinExistence type="inferred from homology"/>
<organism evidence="3 4">
    <name type="scientific">Niveibacterium microcysteis</name>
    <dbReference type="NCBI Taxonomy" id="2811415"/>
    <lineage>
        <taxon>Bacteria</taxon>
        <taxon>Pseudomonadati</taxon>
        <taxon>Pseudomonadota</taxon>
        <taxon>Betaproteobacteria</taxon>
        <taxon>Rhodocyclales</taxon>
        <taxon>Rhodocyclaceae</taxon>
        <taxon>Niveibacterium</taxon>
    </lineage>
</organism>
<dbReference type="Gene3D" id="3.40.30.10">
    <property type="entry name" value="Glutaredoxin"/>
    <property type="match status" value="1"/>
</dbReference>
<dbReference type="InterPro" id="IPR036249">
    <property type="entry name" value="Thioredoxin-like_sf"/>
</dbReference>
<evidence type="ECO:0000256" key="1">
    <source>
        <dbReference type="ARBA" id="ARBA00007198"/>
    </source>
</evidence>
<dbReference type="EMBL" id="CP071060">
    <property type="protein sequence ID" value="QSI79243.1"/>
    <property type="molecule type" value="Genomic_DNA"/>
</dbReference>
<name>A0ABX7ME39_9RHOO</name>
<evidence type="ECO:0000313" key="3">
    <source>
        <dbReference type="EMBL" id="QSI79243.1"/>
    </source>
</evidence>
<dbReference type="Pfam" id="PF03960">
    <property type="entry name" value="ArsC"/>
    <property type="match status" value="1"/>
</dbReference>